<organism evidence="1 2">
    <name type="scientific">Estrella lausannensis</name>
    <dbReference type="NCBI Taxonomy" id="483423"/>
    <lineage>
        <taxon>Bacteria</taxon>
        <taxon>Pseudomonadati</taxon>
        <taxon>Chlamydiota</taxon>
        <taxon>Chlamydiia</taxon>
        <taxon>Parachlamydiales</taxon>
        <taxon>Candidatus Criblamydiaceae</taxon>
        <taxon>Estrella</taxon>
    </lineage>
</organism>
<reference evidence="2" key="1">
    <citation type="submission" date="2015-06" db="EMBL/GenBank/DDBJ databases">
        <authorList>
            <person name="Bertelli C."/>
        </authorList>
    </citation>
    <scope>NUCLEOTIDE SEQUENCE [LARGE SCALE GENOMIC DNA]</scope>
    <source>
        <strain evidence="2">CRIB-30</strain>
    </source>
</reference>
<dbReference type="AlphaFoldDB" id="A0A0H5DRV3"/>
<name>A0A0H5DRV3_9BACT</name>
<dbReference type="Gene3D" id="1.10.10.10">
    <property type="entry name" value="Winged helix-like DNA-binding domain superfamily/Winged helix DNA-binding domain"/>
    <property type="match status" value="1"/>
</dbReference>
<dbReference type="NCBIfam" id="TIGR00738">
    <property type="entry name" value="rrf2_super"/>
    <property type="match status" value="1"/>
</dbReference>
<dbReference type="RefSeq" id="WP_098039222.1">
    <property type="nucleotide sequence ID" value="NZ_CWGJ01000028.1"/>
</dbReference>
<dbReference type="GO" id="GO:0005829">
    <property type="term" value="C:cytosol"/>
    <property type="evidence" value="ECO:0007669"/>
    <property type="project" value="TreeGrafter"/>
</dbReference>
<dbReference type="InterPro" id="IPR000944">
    <property type="entry name" value="Tscrpt_reg_Rrf2"/>
</dbReference>
<dbReference type="PANTHER" id="PTHR33221:SF13">
    <property type="entry name" value="TRANSCRIPTIONAL REGULATOR-RELATED"/>
    <property type="match status" value="1"/>
</dbReference>
<dbReference type="GO" id="GO:0003700">
    <property type="term" value="F:DNA-binding transcription factor activity"/>
    <property type="evidence" value="ECO:0007669"/>
    <property type="project" value="TreeGrafter"/>
</dbReference>
<dbReference type="Proteomes" id="UP000220251">
    <property type="component" value="Unassembled WGS sequence"/>
</dbReference>
<evidence type="ECO:0000313" key="1">
    <source>
        <dbReference type="EMBL" id="CRX39352.1"/>
    </source>
</evidence>
<proteinExistence type="predicted"/>
<dbReference type="OrthoDB" id="9800519at2"/>
<dbReference type="InterPro" id="IPR036388">
    <property type="entry name" value="WH-like_DNA-bd_sf"/>
</dbReference>
<sequence>MLSQTSEYALRIMVILAQQKTDSFLRGEEIAKGTKVPEAYLAKILQSLNRAGLVRAQKGIGGGYAMNLPASQISLFDIINAVDPFTRIKKCPLGIAGHETLCPLHKKLDTAYADFQKIFENCHLSDLLQNRDQPVLCPHKKT</sequence>
<dbReference type="EMBL" id="CWGJ01000028">
    <property type="protein sequence ID" value="CRX39352.1"/>
    <property type="molecule type" value="Genomic_DNA"/>
</dbReference>
<dbReference type="PANTHER" id="PTHR33221">
    <property type="entry name" value="WINGED HELIX-TURN-HELIX TRANSCRIPTIONAL REGULATOR, RRF2 FAMILY"/>
    <property type="match status" value="1"/>
</dbReference>
<gene>
    <name evidence="1" type="ORF">ELAC_2030</name>
</gene>
<accession>A0A0H5DRV3</accession>
<dbReference type="PROSITE" id="PS51197">
    <property type="entry name" value="HTH_RRF2_2"/>
    <property type="match status" value="1"/>
</dbReference>
<protein>
    <submittedName>
        <fullName evidence="1">HTH-type transcriptional repressor</fullName>
    </submittedName>
</protein>
<dbReference type="InterPro" id="IPR036390">
    <property type="entry name" value="WH_DNA-bd_sf"/>
</dbReference>
<evidence type="ECO:0000313" key="2">
    <source>
        <dbReference type="Proteomes" id="UP000220251"/>
    </source>
</evidence>
<keyword evidence="2" id="KW-1185">Reference proteome</keyword>
<dbReference type="Pfam" id="PF02082">
    <property type="entry name" value="Rrf2"/>
    <property type="match status" value="1"/>
</dbReference>
<dbReference type="SUPFAM" id="SSF46785">
    <property type="entry name" value="Winged helix' DNA-binding domain"/>
    <property type="match status" value="1"/>
</dbReference>